<name>A0A8S5PIR8_9CAUD</name>
<proteinExistence type="predicted"/>
<protein>
    <submittedName>
        <fullName evidence="1">Zinc-ribbon domain protein</fullName>
    </submittedName>
</protein>
<organism evidence="1">
    <name type="scientific">Myoviridae sp. ctniE2</name>
    <dbReference type="NCBI Taxonomy" id="2825172"/>
    <lineage>
        <taxon>Viruses</taxon>
        <taxon>Duplodnaviria</taxon>
        <taxon>Heunggongvirae</taxon>
        <taxon>Uroviricota</taxon>
        <taxon>Caudoviricetes</taxon>
    </lineage>
</organism>
<sequence>MKCKCPACGALSSLDVLIANKAASDALNAALLVNGELGEALIRYLGLFRPAKSALTFERVATILSELTPMIKSQTIRRDGRDFPAPPETWIYAINQMMANRANFTLPMKSHGYLLEIIAGFKPVSTAVAVVQSVNHSHSAQTTRAPSSKMNTVRGALEWAQEISG</sequence>
<dbReference type="EMBL" id="BK015434">
    <property type="protein sequence ID" value="DAE06371.1"/>
    <property type="molecule type" value="Genomic_DNA"/>
</dbReference>
<reference evidence="1" key="1">
    <citation type="journal article" date="2021" name="Proc. Natl. Acad. Sci. U.S.A.">
        <title>A Catalog of Tens of Thousands of Viruses from Human Metagenomes Reveals Hidden Associations with Chronic Diseases.</title>
        <authorList>
            <person name="Tisza M.J."/>
            <person name="Buck C.B."/>
        </authorList>
    </citation>
    <scope>NUCLEOTIDE SEQUENCE</scope>
    <source>
        <strain evidence="1">CtniE2</strain>
    </source>
</reference>
<accession>A0A8S5PIR8</accession>
<evidence type="ECO:0000313" key="1">
    <source>
        <dbReference type="EMBL" id="DAE06371.1"/>
    </source>
</evidence>